<comment type="caution">
    <text evidence="2">The sequence shown here is derived from an EMBL/GenBank/DDBJ whole genome shotgun (WGS) entry which is preliminary data.</text>
</comment>
<gene>
    <name evidence="2" type="ORF">F955_02614</name>
</gene>
<dbReference type="AlphaFoldDB" id="N9AIQ0"/>
<dbReference type="PANTHER" id="PTHR31527">
    <property type="entry name" value="RE64534P"/>
    <property type="match status" value="1"/>
</dbReference>
<accession>N9AIQ0</accession>
<protein>
    <submittedName>
        <fullName evidence="2">Urea carboxylase-associated protein 2</fullName>
    </submittedName>
</protein>
<dbReference type="Pfam" id="PF09347">
    <property type="entry name" value="DUF1989"/>
    <property type="match status" value="1"/>
</dbReference>
<sequence length="247" mass="27542">MQMSTTTYHEDQVLWTERLPGGHHWSARIQRGAVLQLKSLGANANVSLYCVNSGDKLERYNMPDSLKGQHTAFLSTGHILTSDLGRAMVSIVKDDHGWNDAFCAPSTAQQIENQFGQKTFQDARNEMYRNGKDSLLLEMTKFGLSATDLSSTLNLFSKVQPDDNGNLSYVASDNTDQVIELRFEMDCLVFLSSAPHALDNSSEYAPADIQLSLFKALPLGETDVCRDSCPQNQRAFQNNNRYYALTA</sequence>
<proteinExistence type="predicted"/>
<dbReference type="NCBIfam" id="TIGR03425">
    <property type="entry name" value="urea_degr_2"/>
    <property type="match status" value="1"/>
</dbReference>
<dbReference type="HOGENOM" id="CLU_079904_0_0_6"/>
<dbReference type="Proteomes" id="UP000018440">
    <property type="component" value="Unassembled WGS sequence"/>
</dbReference>
<dbReference type="PANTHER" id="PTHR31527:SF0">
    <property type="entry name" value="RE64534P"/>
    <property type="match status" value="1"/>
</dbReference>
<dbReference type="InterPro" id="IPR018959">
    <property type="entry name" value="DUF1989"/>
</dbReference>
<dbReference type="EMBL" id="APPQ01000029">
    <property type="protein sequence ID" value="ENV43530.1"/>
    <property type="molecule type" value="Genomic_DNA"/>
</dbReference>
<feature type="domain" description="DUF1989" evidence="1">
    <location>
        <begin position="18"/>
        <end position="188"/>
    </location>
</feature>
<evidence type="ECO:0000313" key="3">
    <source>
        <dbReference type="Proteomes" id="UP000018440"/>
    </source>
</evidence>
<evidence type="ECO:0000259" key="1">
    <source>
        <dbReference type="Pfam" id="PF09347"/>
    </source>
</evidence>
<dbReference type="PATRIC" id="fig|1217988.3.peg.2520"/>
<organism evidence="2 3">
    <name type="scientific">Acinetobacter schindleri CIP 107287</name>
    <dbReference type="NCBI Taxonomy" id="1217988"/>
    <lineage>
        <taxon>Bacteria</taxon>
        <taxon>Pseudomonadati</taxon>
        <taxon>Pseudomonadota</taxon>
        <taxon>Gammaproteobacteria</taxon>
        <taxon>Moraxellales</taxon>
        <taxon>Moraxellaceae</taxon>
        <taxon>Acinetobacter</taxon>
    </lineage>
</organism>
<reference evidence="2 3" key="1">
    <citation type="submission" date="2013-02" db="EMBL/GenBank/DDBJ databases">
        <title>The Genome Sequence of Acinetobacter schindleri CIP 107287.</title>
        <authorList>
            <consortium name="The Broad Institute Genome Sequencing Platform"/>
            <consortium name="The Broad Institute Genome Sequencing Center for Infectious Disease"/>
            <person name="Cerqueira G."/>
            <person name="Feldgarden M."/>
            <person name="Courvalin P."/>
            <person name="Perichon B."/>
            <person name="Grillot-Courvalin C."/>
            <person name="Clermont D."/>
            <person name="Rocha E."/>
            <person name="Yoon E.-J."/>
            <person name="Nemec A."/>
            <person name="Walker B."/>
            <person name="Young S.K."/>
            <person name="Zeng Q."/>
            <person name="Gargeya S."/>
            <person name="Fitzgerald M."/>
            <person name="Haas B."/>
            <person name="Abouelleil A."/>
            <person name="Alvarado L."/>
            <person name="Arachchi H.M."/>
            <person name="Berlin A.M."/>
            <person name="Chapman S.B."/>
            <person name="Dewar J."/>
            <person name="Goldberg J."/>
            <person name="Griggs A."/>
            <person name="Gujja S."/>
            <person name="Hansen M."/>
            <person name="Howarth C."/>
            <person name="Imamovic A."/>
            <person name="Larimer J."/>
            <person name="McCowan C."/>
            <person name="Murphy C."/>
            <person name="Neiman D."/>
            <person name="Pearson M."/>
            <person name="Priest M."/>
            <person name="Roberts A."/>
            <person name="Saif S."/>
            <person name="Shea T."/>
            <person name="Sisk P."/>
            <person name="Sykes S."/>
            <person name="Wortman J."/>
            <person name="Nusbaum C."/>
            <person name="Birren B."/>
        </authorList>
    </citation>
    <scope>NUCLEOTIDE SEQUENCE [LARGE SCALE GENOMIC DNA]</scope>
    <source>
        <strain evidence="2 3">CIP 107287</strain>
    </source>
</reference>
<name>N9AIQ0_9GAMM</name>
<dbReference type="InterPro" id="IPR017792">
    <property type="entry name" value="UAAP1"/>
</dbReference>
<evidence type="ECO:0000313" key="2">
    <source>
        <dbReference type="EMBL" id="ENV43530.1"/>
    </source>
</evidence>